<accession>A0ABV6NVF9</accession>
<protein>
    <submittedName>
        <fullName evidence="2">GNAT family N-acetyltransferase</fullName>
        <ecNumber evidence="2">2.3.-.-</ecNumber>
    </submittedName>
</protein>
<dbReference type="Gene3D" id="3.40.630.30">
    <property type="match status" value="1"/>
</dbReference>
<proteinExistence type="predicted"/>
<organism evidence="2 3">
    <name type="scientific">Plantactinospora siamensis</name>
    <dbReference type="NCBI Taxonomy" id="555372"/>
    <lineage>
        <taxon>Bacteria</taxon>
        <taxon>Bacillati</taxon>
        <taxon>Actinomycetota</taxon>
        <taxon>Actinomycetes</taxon>
        <taxon>Micromonosporales</taxon>
        <taxon>Micromonosporaceae</taxon>
        <taxon>Plantactinospora</taxon>
    </lineage>
</organism>
<keyword evidence="2" id="KW-0808">Transferase</keyword>
<dbReference type="InterPro" id="IPR016181">
    <property type="entry name" value="Acyl_CoA_acyltransferase"/>
</dbReference>
<reference evidence="2 3" key="1">
    <citation type="submission" date="2024-09" db="EMBL/GenBank/DDBJ databases">
        <authorList>
            <person name="Sun Q."/>
            <person name="Mori K."/>
        </authorList>
    </citation>
    <scope>NUCLEOTIDE SEQUENCE [LARGE SCALE GENOMIC DNA]</scope>
    <source>
        <strain evidence="2 3">TBRC 2205</strain>
    </source>
</reference>
<name>A0ABV6NVF9_9ACTN</name>
<dbReference type="EMBL" id="JBHLUE010000008">
    <property type="protein sequence ID" value="MFC0564766.1"/>
    <property type="molecule type" value="Genomic_DNA"/>
</dbReference>
<dbReference type="Pfam" id="PF00583">
    <property type="entry name" value="Acetyltransf_1"/>
    <property type="match status" value="1"/>
</dbReference>
<comment type="caution">
    <text evidence="2">The sequence shown here is derived from an EMBL/GenBank/DDBJ whole genome shotgun (WGS) entry which is preliminary data.</text>
</comment>
<keyword evidence="2" id="KW-0012">Acyltransferase</keyword>
<gene>
    <name evidence="2" type="ORF">ACFFHU_11555</name>
</gene>
<dbReference type="GO" id="GO:0016746">
    <property type="term" value="F:acyltransferase activity"/>
    <property type="evidence" value="ECO:0007669"/>
    <property type="project" value="UniProtKB-KW"/>
</dbReference>
<evidence type="ECO:0000313" key="2">
    <source>
        <dbReference type="EMBL" id="MFC0564766.1"/>
    </source>
</evidence>
<dbReference type="SUPFAM" id="SSF55729">
    <property type="entry name" value="Acyl-CoA N-acyltransferases (Nat)"/>
    <property type="match status" value="1"/>
</dbReference>
<dbReference type="Proteomes" id="UP001589894">
    <property type="component" value="Unassembled WGS sequence"/>
</dbReference>
<dbReference type="EC" id="2.3.-.-" evidence="2"/>
<dbReference type="PROSITE" id="PS51186">
    <property type="entry name" value="GNAT"/>
    <property type="match status" value="1"/>
</dbReference>
<sequence>MESSELLAMQRAVQRGWTNDRRWHVGDLAWQRYHQPGREAGWRTRIWRDGAGEAIGWGWLRLPGQLDLHVDPRLPELAGEVLDWFAATAPTAERTVTVLSTEGHLRAALERAGYGVEEDAPHFAHHLQELDADLPVPAPPAGYRIRPVRPDEAAERAAVHRAAWRPARIGTLLVPPEDLGDGESRVTTESYGSVMAAWPYRTDLDQVVEAADGTLAASALGWLDADNRVGLLEPVGTDPRHARLGLGAAVSLACLHAMRAAGATRVVVRPRGDAGYPVPGRLYRALGFRETARTVAYRS</sequence>
<dbReference type="RefSeq" id="WP_377338025.1">
    <property type="nucleotide sequence ID" value="NZ_JBHLUE010000008.1"/>
</dbReference>
<keyword evidence="3" id="KW-1185">Reference proteome</keyword>
<feature type="domain" description="N-acetyltransferase" evidence="1">
    <location>
        <begin position="143"/>
        <end position="299"/>
    </location>
</feature>
<evidence type="ECO:0000313" key="3">
    <source>
        <dbReference type="Proteomes" id="UP001589894"/>
    </source>
</evidence>
<evidence type="ECO:0000259" key="1">
    <source>
        <dbReference type="PROSITE" id="PS51186"/>
    </source>
</evidence>
<dbReference type="InterPro" id="IPR000182">
    <property type="entry name" value="GNAT_dom"/>
</dbReference>